<evidence type="ECO:0000313" key="8">
    <source>
        <dbReference type="Proteomes" id="UP000284742"/>
    </source>
</evidence>
<evidence type="ECO:0000313" key="4">
    <source>
        <dbReference type="EMBL" id="RHC09793.1"/>
    </source>
</evidence>
<dbReference type="EMBL" id="QRQQ01000009">
    <property type="protein sequence ID" value="RHN15224.1"/>
    <property type="molecule type" value="Genomic_DNA"/>
</dbReference>
<dbReference type="SUPFAM" id="SSF56042">
    <property type="entry name" value="PurM C-terminal domain-like"/>
    <property type="match status" value="1"/>
</dbReference>
<dbReference type="InterPro" id="IPR011854">
    <property type="entry name" value="HypE"/>
</dbReference>
<evidence type="ECO:0000313" key="3">
    <source>
        <dbReference type="EMBL" id="RGW53804.1"/>
    </source>
</evidence>
<gene>
    <name evidence="4" type="ORF">DW860_05560</name>
    <name evidence="3" type="ORF">DWV67_07590</name>
    <name evidence="5" type="ORF">DWZ24_10890</name>
    <name evidence="2" type="ORF">DXB12_12805</name>
</gene>
<evidence type="ECO:0000259" key="1">
    <source>
        <dbReference type="Pfam" id="PF02769"/>
    </source>
</evidence>
<accession>A0A395XM39</accession>
<feature type="domain" description="PurM-like C-terminal" evidence="1">
    <location>
        <begin position="115"/>
        <end position="267"/>
    </location>
</feature>
<evidence type="ECO:0000313" key="9">
    <source>
        <dbReference type="Proteomes" id="UP000285652"/>
    </source>
</evidence>
<evidence type="ECO:0000313" key="7">
    <source>
        <dbReference type="Proteomes" id="UP000266376"/>
    </source>
</evidence>
<evidence type="ECO:0000313" key="6">
    <source>
        <dbReference type="Proteomes" id="UP000261055"/>
    </source>
</evidence>
<dbReference type="InterPro" id="IPR010918">
    <property type="entry name" value="PurM-like_C_dom"/>
</dbReference>
<dbReference type="EMBL" id="QSAJ01000015">
    <property type="protein sequence ID" value="RGW53804.1"/>
    <property type="molecule type" value="Genomic_DNA"/>
</dbReference>
<dbReference type="PANTHER" id="PTHR30303">
    <property type="entry name" value="HYDROGENASE ISOENZYMES FORMATION PROTEIN HYPE"/>
    <property type="match status" value="1"/>
</dbReference>
<name>A0A395XM39_9FIRM</name>
<dbReference type="Pfam" id="PF02769">
    <property type="entry name" value="AIRS_C"/>
    <property type="match status" value="1"/>
</dbReference>
<dbReference type="EMBL" id="QSHK01000002">
    <property type="protein sequence ID" value="RHC09793.1"/>
    <property type="molecule type" value="Genomic_DNA"/>
</dbReference>
<dbReference type="InterPro" id="IPR036676">
    <property type="entry name" value="PurM-like_C_sf"/>
</dbReference>
<dbReference type="Proteomes" id="UP000284742">
    <property type="component" value="Unassembled WGS sequence"/>
</dbReference>
<dbReference type="GO" id="GO:0051604">
    <property type="term" value="P:protein maturation"/>
    <property type="evidence" value="ECO:0007669"/>
    <property type="project" value="TreeGrafter"/>
</dbReference>
<proteinExistence type="predicted"/>
<evidence type="ECO:0000313" key="5">
    <source>
        <dbReference type="EMBL" id="RHN15224.1"/>
    </source>
</evidence>
<sequence length="289" mass="32532">MKFETEHGCVVSEMATAYGNSKQIGRYAIAAAMNEVLTRAERVDQMEIRVCAPLEEKKTHLYDVKAEAARCAREHGQTFWEPEIIRAAWAACTFVQVNALAADVKQQAWNKETMRAGQDIVLTKWIGLEGTLRVLDEKRRELGKRFSGTFLHQVEEFRETIFAEREIRVAKAGGVSVMRQVGEGGIFAALYRLAKEADTGLVVDLKAMPVRQETIEICEYYKLNPYQLASTGNILMICDDGEALADALRKEETEAAVIGRLTDNNDKIIQNGEDIRYIDRPAPDELMKI</sequence>
<organism evidence="3 7">
    <name type="scientific">Dorea formicigenerans</name>
    <dbReference type="NCBI Taxonomy" id="39486"/>
    <lineage>
        <taxon>Bacteria</taxon>
        <taxon>Bacillati</taxon>
        <taxon>Bacillota</taxon>
        <taxon>Clostridia</taxon>
        <taxon>Lachnospirales</taxon>
        <taxon>Lachnospiraceae</taxon>
        <taxon>Dorea</taxon>
    </lineage>
</organism>
<protein>
    <recommendedName>
        <fullName evidence="1">PurM-like C-terminal domain-containing protein</fullName>
    </recommendedName>
</protein>
<dbReference type="EMBL" id="QSVQ01000017">
    <property type="protein sequence ID" value="RGO48288.1"/>
    <property type="molecule type" value="Genomic_DNA"/>
</dbReference>
<dbReference type="Proteomes" id="UP000285652">
    <property type="component" value="Unassembled WGS sequence"/>
</dbReference>
<keyword evidence="6" id="KW-1185">Reference proteome</keyword>
<dbReference type="AlphaFoldDB" id="A0A395XM39"/>
<reference evidence="6 7" key="1">
    <citation type="submission" date="2018-08" db="EMBL/GenBank/DDBJ databases">
        <title>A genome reference for cultivated species of the human gut microbiota.</title>
        <authorList>
            <person name="Zou Y."/>
            <person name="Xue W."/>
            <person name="Luo G."/>
        </authorList>
    </citation>
    <scope>NUCLEOTIDE SEQUENCE [LARGE SCALE GENOMIC DNA]</scope>
    <source>
        <strain evidence="3 7">AF12-11</strain>
        <strain evidence="5 9">AF31-13BH</strain>
        <strain evidence="4 8">AM37-5</strain>
        <strain evidence="2 6">OM02-12</strain>
    </source>
</reference>
<dbReference type="Proteomes" id="UP000261055">
    <property type="component" value="Unassembled WGS sequence"/>
</dbReference>
<comment type="caution">
    <text evidence="3">The sequence shown here is derived from an EMBL/GenBank/DDBJ whole genome shotgun (WGS) entry which is preliminary data.</text>
</comment>
<dbReference type="PANTHER" id="PTHR30303:SF4">
    <property type="entry name" value="HYDROGENASE EXPRESSION_FORMATION PROTEIN HYPE"/>
    <property type="match status" value="1"/>
</dbReference>
<dbReference type="RefSeq" id="WP_117613975.1">
    <property type="nucleotide sequence ID" value="NZ_QRQQ01000009.1"/>
</dbReference>
<dbReference type="Proteomes" id="UP000266376">
    <property type="component" value="Unassembled WGS sequence"/>
</dbReference>
<evidence type="ECO:0000313" key="2">
    <source>
        <dbReference type="EMBL" id="RGO48288.1"/>
    </source>
</evidence>
<dbReference type="Gene3D" id="3.90.650.10">
    <property type="entry name" value="PurM-like C-terminal domain"/>
    <property type="match status" value="1"/>
</dbReference>